<evidence type="ECO:0000313" key="1">
    <source>
        <dbReference type="EMBL" id="SFV50073.1"/>
    </source>
</evidence>
<protein>
    <submittedName>
        <fullName evidence="1">Uncharacterized protein</fullName>
    </submittedName>
</protein>
<name>A0A1W1B956_9ZZZZ</name>
<proteinExistence type="predicted"/>
<dbReference type="EMBL" id="FPHB01000010">
    <property type="protein sequence ID" value="SFV50073.1"/>
    <property type="molecule type" value="Genomic_DNA"/>
</dbReference>
<gene>
    <name evidence="1" type="ORF">MNB_SM-7-1506</name>
</gene>
<reference evidence="1" key="1">
    <citation type="submission" date="2016-10" db="EMBL/GenBank/DDBJ databases">
        <authorList>
            <person name="de Groot N.N."/>
        </authorList>
    </citation>
    <scope>NUCLEOTIDE SEQUENCE</scope>
</reference>
<organism evidence="1">
    <name type="scientific">hydrothermal vent metagenome</name>
    <dbReference type="NCBI Taxonomy" id="652676"/>
    <lineage>
        <taxon>unclassified sequences</taxon>
        <taxon>metagenomes</taxon>
        <taxon>ecological metagenomes</taxon>
    </lineage>
</organism>
<dbReference type="AlphaFoldDB" id="A0A1W1B956"/>
<sequence length="182" mass="21804">MKKSIIILIFLTSTLFGDVKERMFNLYENERYEDVCNIGFKNFTRYAKDEDFISLYAFGCLKSDFIDRLSIPISILKYTKEARANAAYLSVILMQKKLLYHALVDGYELDKYKFPTTDYILSKIFDYYVALGKHESRNFYLFTDKTNNKLSYKLYLVKEKVPYKMVIEEYYDNSLVKKHIYW</sequence>
<accession>A0A1W1B956</accession>